<dbReference type="Proteomes" id="UP000070501">
    <property type="component" value="Unassembled WGS sequence"/>
</dbReference>
<feature type="non-terminal residue" evidence="2">
    <location>
        <position position="95"/>
    </location>
</feature>
<feature type="non-terminal residue" evidence="2">
    <location>
        <position position="1"/>
    </location>
</feature>
<accession>A0A136IJN2</accession>
<dbReference type="AlphaFoldDB" id="A0A136IJN2"/>
<organism evidence="2 3">
    <name type="scientific">Microdochium bolleyi</name>
    <dbReference type="NCBI Taxonomy" id="196109"/>
    <lineage>
        <taxon>Eukaryota</taxon>
        <taxon>Fungi</taxon>
        <taxon>Dikarya</taxon>
        <taxon>Ascomycota</taxon>
        <taxon>Pezizomycotina</taxon>
        <taxon>Sordariomycetes</taxon>
        <taxon>Xylariomycetidae</taxon>
        <taxon>Xylariales</taxon>
        <taxon>Microdochiaceae</taxon>
        <taxon>Microdochium</taxon>
    </lineage>
</organism>
<dbReference type="InterPro" id="IPR028020">
    <property type="entry name" value="ASX_DEUBAD_dom"/>
</dbReference>
<protein>
    <submittedName>
        <fullName evidence="2">ASX homology domain-containing protein</fullName>
    </submittedName>
</protein>
<evidence type="ECO:0000259" key="1">
    <source>
        <dbReference type="Pfam" id="PF13919"/>
    </source>
</evidence>
<dbReference type="Pfam" id="PF13919">
    <property type="entry name" value="ASXH"/>
    <property type="match status" value="1"/>
</dbReference>
<proteinExistence type="predicted"/>
<dbReference type="OrthoDB" id="2289918at2759"/>
<keyword evidence="3" id="KW-1185">Reference proteome</keyword>
<reference evidence="3" key="1">
    <citation type="submission" date="2016-02" db="EMBL/GenBank/DDBJ databases">
        <title>Draft genome sequence of Microdochium bolleyi, a fungal endophyte of beachgrass.</title>
        <authorList>
            <consortium name="DOE Joint Genome Institute"/>
            <person name="David A.S."/>
            <person name="May G."/>
            <person name="Haridas S."/>
            <person name="Lim J."/>
            <person name="Wang M."/>
            <person name="Labutti K."/>
            <person name="Lipzen A."/>
            <person name="Barry K."/>
            <person name="Grigoriev I.V."/>
        </authorList>
    </citation>
    <scope>NUCLEOTIDE SEQUENCE [LARGE SCALE GENOMIC DNA]</scope>
    <source>
        <strain evidence="3">J235TASD1</strain>
    </source>
</reference>
<sequence>SCLSEKEKESIMELWPEKTKKRTGPTKKLRPDTAILANSNDFRIDVARYQEDLKNGRHDPDWIRAALVAHKARAAGKYDDYLAKEFVERWGMPMP</sequence>
<dbReference type="EMBL" id="KQ964292">
    <property type="protein sequence ID" value="KXJ85165.1"/>
    <property type="molecule type" value="Genomic_DNA"/>
</dbReference>
<evidence type="ECO:0000313" key="3">
    <source>
        <dbReference type="Proteomes" id="UP000070501"/>
    </source>
</evidence>
<dbReference type="InParanoid" id="A0A136IJN2"/>
<feature type="domain" description="ASX DEUBAD" evidence="1">
    <location>
        <begin position="1"/>
        <end position="91"/>
    </location>
</feature>
<gene>
    <name evidence="2" type="ORF">Micbo1qcDRAFT_112613</name>
</gene>
<dbReference type="STRING" id="196109.A0A136IJN2"/>
<name>A0A136IJN2_9PEZI</name>
<evidence type="ECO:0000313" key="2">
    <source>
        <dbReference type="EMBL" id="KXJ85165.1"/>
    </source>
</evidence>